<dbReference type="EMBL" id="HBHT01007874">
    <property type="protein sequence ID" value="CAD9950912.1"/>
    <property type="molecule type" value="Transcribed_RNA"/>
</dbReference>
<dbReference type="AlphaFoldDB" id="A0A7S2VDI0"/>
<protein>
    <submittedName>
        <fullName evidence="1">Uncharacterized protein</fullName>
    </submittedName>
</protein>
<reference evidence="1" key="1">
    <citation type="submission" date="2021-01" db="EMBL/GenBank/DDBJ databases">
        <authorList>
            <person name="Corre E."/>
            <person name="Pelletier E."/>
            <person name="Niang G."/>
            <person name="Scheremetjew M."/>
            <person name="Finn R."/>
            <person name="Kale V."/>
            <person name="Holt S."/>
            <person name="Cochrane G."/>
            <person name="Meng A."/>
            <person name="Brown T."/>
            <person name="Cohen L."/>
        </authorList>
    </citation>
    <scope>NUCLEOTIDE SEQUENCE</scope>
    <source>
        <strain evidence="1">CCMP125</strain>
    </source>
</reference>
<name>A0A7S2VDI0_9STRA</name>
<proteinExistence type="predicted"/>
<gene>
    <name evidence="1" type="ORF">APAL1065_LOCUS5259</name>
</gene>
<accession>A0A7S2VDI0</accession>
<sequence>MMPSNPHYRSTVLLSSWATNNGSDVVLPQGNMIEQQQRTCRESSMKQELHEEAGSDSALVTLLRQRRKRVLLQQDSITRTSPLQTPASLLACCRTSLVGPHLDSSSSLVALLRKQQDRMMPAASTASPLPQSCAPWNSKNYGSDCSSFKSGAFFPPKKRSTFIGHSEENDQHQKKAKKIRMNRVKFACDPSGNIKCDTILLVCEKNTGEEICHEELWWTDQELKQIRRECSNIVQYSQVRHFDYVLALKLLYRTHPSSEVFSRIIETCSLVLQRADRLRGLERHFIGRQVRDVVTNHRVATLLIRQSPPRTRSNKRKACLERRDRAPCWTDQYQNLFTDGAFYYICCCVWNY</sequence>
<organism evidence="1">
    <name type="scientific">Entomoneis paludosa</name>
    <dbReference type="NCBI Taxonomy" id="265537"/>
    <lineage>
        <taxon>Eukaryota</taxon>
        <taxon>Sar</taxon>
        <taxon>Stramenopiles</taxon>
        <taxon>Ochrophyta</taxon>
        <taxon>Bacillariophyta</taxon>
        <taxon>Bacillariophyceae</taxon>
        <taxon>Bacillariophycidae</taxon>
        <taxon>Entomoneidaceae</taxon>
        <taxon>Entomoneis</taxon>
    </lineage>
</organism>
<evidence type="ECO:0000313" key="1">
    <source>
        <dbReference type="EMBL" id="CAD9950912.1"/>
    </source>
</evidence>